<proteinExistence type="predicted"/>
<name>A0AAC9TSM3_9SPIR</name>
<sequence length="60" mass="7227">MIINFLFKNIFVNELEYIKLFILYNARCDAMRCDAMRCDAMRCDAMRLPPFYSPNLRLKL</sequence>
<dbReference type="AlphaFoldDB" id="A0AAC9TSM3"/>
<dbReference type="EMBL" id="CP019914">
    <property type="protein sequence ID" value="ASJ20738.1"/>
    <property type="molecule type" value="Genomic_DNA"/>
</dbReference>
<dbReference type="KEGG" id="bhp:BHAMNSH16_03365"/>
<organism evidence="1 2">
    <name type="scientific">Brachyspira hampsonii</name>
    <dbReference type="NCBI Taxonomy" id="1287055"/>
    <lineage>
        <taxon>Bacteria</taxon>
        <taxon>Pseudomonadati</taxon>
        <taxon>Spirochaetota</taxon>
        <taxon>Spirochaetia</taxon>
        <taxon>Brachyspirales</taxon>
        <taxon>Brachyspiraceae</taxon>
        <taxon>Brachyspira</taxon>
    </lineage>
</organism>
<protein>
    <submittedName>
        <fullName evidence="1">Uncharacterized protein</fullName>
    </submittedName>
</protein>
<evidence type="ECO:0000313" key="1">
    <source>
        <dbReference type="EMBL" id="ASJ20738.1"/>
    </source>
</evidence>
<evidence type="ECO:0000313" key="2">
    <source>
        <dbReference type="Proteomes" id="UP000264880"/>
    </source>
</evidence>
<gene>
    <name evidence="1" type="ORF">BHAMNSH16_03365</name>
</gene>
<accession>A0AAC9TSM3</accession>
<reference evidence="1 2" key="1">
    <citation type="submission" date="2017-02" db="EMBL/GenBank/DDBJ databases">
        <title>Complete genome sequence of Brachyspira hampsonii genomovar I strain NSH-16 (ATCC BAA-2463).</title>
        <authorList>
            <person name="Mirajkar N.S."/>
            <person name="Gebhart C.J."/>
        </authorList>
    </citation>
    <scope>NUCLEOTIDE SEQUENCE [LARGE SCALE GENOMIC DNA]</scope>
    <source>
        <strain evidence="1 2">NSH-16</strain>
    </source>
</reference>
<dbReference type="Proteomes" id="UP000264880">
    <property type="component" value="Chromosome"/>
</dbReference>
<keyword evidence="2" id="KW-1185">Reference proteome</keyword>